<feature type="domain" description="Transposase IS4-like" evidence="1">
    <location>
        <begin position="479"/>
        <end position="647"/>
    </location>
</feature>
<gene>
    <name evidence="4" type="ORF">Cabys_752</name>
</gene>
<evidence type="ECO:0000259" key="3">
    <source>
        <dbReference type="Pfam" id="PF14706"/>
    </source>
</evidence>
<protein>
    <submittedName>
        <fullName evidence="4">Transposase DDE domain-containing protein</fullName>
    </submittedName>
</protein>
<dbReference type="InterPro" id="IPR054836">
    <property type="entry name" value="Tn5_transposase"/>
</dbReference>
<name>A0A1J1C4C6_CALAY</name>
<reference evidence="4 5" key="1">
    <citation type="submission" date="2016-11" db="EMBL/GenBank/DDBJ databases">
        <title>Genomic analysis of Caldithrix abyssi and proposal of a novel bacterial phylum Caldithrichaeota.</title>
        <authorList>
            <person name="Kublanov I."/>
            <person name="Sigalova O."/>
            <person name="Gavrilov S."/>
            <person name="Lebedinsky A."/>
            <person name="Ivanova N."/>
            <person name="Daum C."/>
            <person name="Reddy T."/>
            <person name="Klenk H.P."/>
            <person name="Goker M."/>
            <person name="Reva O."/>
            <person name="Miroshnichenko M."/>
            <person name="Kyprides N."/>
            <person name="Woyke T."/>
            <person name="Gelfand M."/>
        </authorList>
    </citation>
    <scope>NUCLEOTIDE SEQUENCE [LARGE SCALE GENOMIC DNA]</scope>
    <source>
        <strain evidence="4 5">LF13</strain>
    </source>
</reference>
<dbReference type="Gene3D" id="1.10.246.40">
    <property type="entry name" value="Tn5 transposase, domain 1"/>
    <property type="match status" value="1"/>
</dbReference>
<dbReference type="InterPro" id="IPR002559">
    <property type="entry name" value="Transposase_11"/>
</dbReference>
<dbReference type="Pfam" id="PF02281">
    <property type="entry name" value="Dimer_Tnp_Tn5"/>
    <property type="match status" value="1"/>
</dbReference>
<dbReference type="PANTHER" id="PTHR37319">
    <property type="entry name" value="TRANSPOSASE"/>
    <property type="match status" value="1"/>
</dbReference>
<evidence type="ECO:0000259" key="1">
    <source>
        <dbReference type="Pfam" id="PF01609"/>
    </source>
</evidence>
<evidence type="ECO:0000259" key="2">
    <source>
        <dbReference type="Pfam" id="PF02281"/>
    </source>
</evidence>
<evidence type="ECO:0000313" key="5">
    <source>
        <dbReference type="Proteomes" id="UP000183868"/>
    </source>
</evidence>
<dbReference type="InterPro" id="IPR012337">
    <property type="entry name" value="RNaseH-like_sf"/>
</dbReference>
<dbReference type="EMBL" id="CP018099">
    <property type="protein sequence ID" value="APF17503.1"/>
    <property type="molecule type" value="Genomic_DNA"/>
</dbReference>
<dbReference type="GO" id="GO:0004803">
    <property type="term" value="F:transposase activity"/>
    <property type="evidence" value="ECO:0007669"/>
    <property type="project" value="InterPro"/>
</dbReference>
<dbReference type="InterPro" id="IPR014735">
    <property type="entry name" value="Transposase_Tn5-like_N"/>
</dbReference>
<feature type="domain" description="Transposase Tn5-like N-terminal" evidence="3">
    <location>
        <begin position="294"/>
        <end position="352"/>
    </location>
</feature>
<dbReference type="InterPro" id="IPR003201">
    <property type="entry name" value="Transposase_Tn5"/>
</dbReference>
<dbReference type="Pfam" id="PF14236">
    <property type="entry name" value="DruA"/>
    <property type="match status" value="1"/>
</dbReference>
<dbReference type="Pfam" id="PF01609">
    <property type="entry name" value="DDE_Tnp_1"/>
    <property type="match status" value="1"/>
</dbReference>
<dbReference type="InterPro" id="IPR025639">
    <property type="entry name" value="DruA"/>
</dbReference>
<dbReference type="InterPro" id="IPR014737">
    <property type="entry name" value="Transposase_Tn5-like_C"/>
</dbReference>
<proteinExistence type="predicted"/>
<feature type="domain" description="Transposase Tn5 dimerisation" evidence="2">
    <location>
        <begin position="652"/>
        <end position="736"/>
    </location>
</feature>
<dbReference type="InterPro" id="IPR047768">
    <property type="entry name" value="Tn5p-like"/>
</dbReference>
<dbReference type="AlphaFoldDB" id="A0A1J1C4C6"/>
<dbReference type="InterPro" id="IPR038215">
    <property type="entry name" value="TN5-like_N_sf"/>
</dbReference>
<dbReference type="SUPFAM" id="SSF53098">
    <property type="entry name" value="Ribonuclease H-like"/>
    <property type="match status" value="1"/>
</dbReference>
<organism evidence="4 5">
    <name type="scientific">Caldithrix abyssi DSM 13497</name>
    <dbReference type="NCBI Taxonomy" id="880073"/>
    <lineage>
        <taxon>Bacteria</taxon>
        <taxon>Pseudomonadati</taxon>
        <taxon>Calditrichota</taxon>
        <taxon>Calditrichia</taxon>
        <taxon>Calditrichales</taxon>
        <taxon>Calditrichaceae</taxon>
        <taxon>Caldithrix</taxon>
    </lineage>
</organism>
<dbReference type="Pfam" id="PF14706">
    <property type="entry name" value="Tnp_DNA_bind"/>
    <property type="match status" value="1"/>
</dbReference>
<dbReference type="Gene3D" id="1.10.740.10">
    <property type="entry name" value="Transferase Inhibitor Protein From Tn5, Chain"/>
    <property type="match status" value="1"/>
</dbReference>
<sequence length="752" mass="86870">MQIYGKIFSEPILKRINAIIARQPQISRRKLSREVCELMDWKSPNGKFQEMSCRKALLELDRRGLIKLPERKKSYAFEKKKKRKLDVPIASIEGHLSVLGEIVIEPIKSRYSKDSRAWFQLIENFHYLKSAKLCGAQIRYIVKSEKYGYIGALGFSSATYKLRARDAYIGWSEKARRENIQYVISNDRFLIVPTVKVKNLASFLLSKALQRIGTDWESRYGYRPVLVESYVDSSVFKGIGYLASNWLYVGNTSGRRDGIAKKVFLYPLQRNWRKILCQESADGLGQGRLIKDSSNWAEREFGSIRLYDNRLKQRLYAIADDFYNKPQANIPEACGGKARTMGAYRFFQNEKVTMDIILDAHTEATIDRIKEHKVVLAPQDTTILDYSTHPMTKDLGPTSHLDHQSIGLILHDTLAFSEDGTPLGVLDAQVWARDPKDRGKTRRRKELPIEQKESMKWLRSYRRVNEIAKLCPETLIVSVGDREADIYELFHEAQRKDSKAGLLVRVGKRRNRKVAGIDLWDYMSSQEERGQFQIHVPRRGNIRAREAKMSLRYSSIDLEPPKRFSSSKPIKVWAVYIREVDPPADIKSPIEWMLLTTVSVENFTDAYQRVQWYTRRWGIEIYHRTLKSGCRIKDRQLGSADRLETALAVDMVVAWRIYHMTMLGREIPDSPASVFFKEEEWKALYCYVHKTPIAPEEPMSLREAIRMVGQIGGHLGRKSDGEPGTVTLWRGIQRLDTATEMYIIFTSSRDGP</sequence>
<dbReference type="RefSeq" id="WP_071961261.1">
    <property type="nucleotide sequence ID" value="NZ_CP018099.1"/>
</dbReference>
<dbReference type="NCBIfam" id="NF033590">
    <property type="entry name" value="transpos_IS4_3"/>
    <property type="match status" value="1"/>
</dbReference>
<dbReference type="PANTHER" id="PTHR37319:SF1">
    <property type="entry name" value="TRANSPOSASE TN5 DIMERISATION DOMAIN-CONTAINING PROTEIN"/>
    <property type="match status" value="1"/>
</dbReference>
<dbReference type="GO" id="GO:0003677">
    <property type="term" value="F:DNA binding"/>
    <property type="evidence" value="ECO:0007669"/>
    <property type="project" value="InterPro"/>
</dbReference>
<dbReference type="KEGG" id="caby:Cabys_752"/>
<accession>A0A1J1C4C6</accession>
<dbReference type="Proteomes" id="UP000183868">
    <property type="component" value="Chromosome"/>
</dbReference>
<dbReference type="GO" id="GO:0006313">
    <property type="term" value="P:DNA transposition"/>
    <property type="evidence" value="ECO:0007669"/>
    <property type="project" value="InterPro"/>
</dbReference>
<evidence type="ECO:0000313" key="4">
    <source>
        <dbReference type="EMBL" id="APF17503.1"/>
    </source>
</evidence>
<dbReference type="Gene3D" id="3.90.350.10">
    <property type="entry name" value="Transposase Inhibitor Protein From Tn5, Chain A, domain 1"/>
    <property type="match status" value="1"/>
</dbReference>